<dbReference type="OrthoDB" id="512720at2759"/>
<dbReference type="OMA" id="GQVGDCC"/>
<dbReference type="Proteomes" id="UP000008141">
    <property type="component" value="Unassembled WGS sequence"/>
</dbReference>
<keyword evidence="3" id="KW-1185">Reference proteome</keyword>
<dbReference type="eggNOG" id="ENOG502R398">
    <property type="taxonomic scope" value="Eukaryota"/>
</dbReference>
<name>E1Z5C3_CHLVA</name>
<dbReference type="GeneID" id="17358822"/>
<dbReference type="RefSeq" id="XP_005851604.1">
    <property type="nucleotide sequence ID" value="XM_005851542.1"/>
</dbReference>
<evidence type="ECO:0000313" key="2">
    <source>
        <dbReference type="EMBL" id="EFN59502.1"/>
    </source>
</evidence>
<dbReference type="EMBL" id="GL433836">
    <property type="protein sequence ID" value="EFN59502.1"/>
    <property type="molecule type" value="Genomic_DNA"/>
</dbReference>
<dbReference type="InParanoid" id="E1Z5C3"/>
<gene>
    <name evidence="2" type="ORF">CHLNCDRAFT_138134</name>
</gene>
<accession>E1Z5C3</accession>
<organism evidence="3">
    <name type="scientific">Chlorella variabilis</name>
    <name type="common">Green alga</name>
    <dbReference type="NCBI Taxonomy" id="554065"/>
    <lineage>
        <taxon>Eukaryota</taxon>
        <taxon>Viridiplantae</taxon>
        <taxon>Chlorophyta</taxon>
        <taxon>core chlorophytes</taxon>
        <taxon>Trebouxiophyceae</taxon>
        <taxon>Chlorellales</taxon>
        <taxon>Chlorellaceae</taxon>
        <taxon>Chlorella clade</taxon>
        <taxon>Chlorella</taxon>
    </lineage>
</organism>
<dbReference type="PANTHER" id="PTHR35127">
    <property type="entry name" value="OS03G0736900 PROTEIN"/>
    <property type="match status" value="1"/>
</dbReference>
<evidence type="ECO:0000313" key="3">
    <source>
        <dbReference type="Proteomes" id="UP000008141"/>
    </source>
</evidence>
<reference evidence="2 3" key="1">
    <citation type="journal article" date="2010" name="Plant Cell">
        <title>The Chlorella variabilis NC64A genome reveals adaptation to photosymbiosis, coevolution with viruses, and cryptic sex.</title>
        <authorList>
            <person name="Blanc G."/>
            <person name="Duncan G."/>
            <person name="Agarkova I."/>
            <person name="Borodovsky M."/>
            <person name="Gurnon J."/>
            <person name="Kuo A."/>
            <person name="Lindquist E."/>
            <person name="Lucas S."/>
            <person name="Pangilinan J."/>
            <person name="Polle J."/>
            <person name="Salamov A."/>
            <person name="Terry A."/>
            <person name="Yamada T."/>
            <person name="Dunigan D.D."/>
            <person name="Grigoriev I.V."/>
            <person name="Claverie J.M."/>
            <person name="Van Etten J.L."/>
        </authorList>
    </citation>
    <scope>NUCLEOTIDE SEQUENCE [LARGE SCALE GENOMIC DNA]</scope>
    <source>
        <strain evidence="2 3">NC64A</strain>
    </source>
</reference>
<protein>
    <submittedName>
        <fullName evidence="2">Uncharacterized protein</fullName>
    </submittedName>
</protein>
<proteinExistence type="predicted"/>
<dbReference type="AlphaFoldDB" id="E1Z5C3"/>
<feature type="region of interest" description="Disordered" evidence="1">
    <location>
        <begin position="134"/>
        <end position="173"/>
    </location>
</feature>
<evidence type="ECO:0000256" key="1">
    <source>
        <dbReference type="SAM" id="MobiDB-lite"/>
    </source>
</evidence>
<sequence>MHHGRGRVAGLAGWEPAGRRRQAAADAARQTVQPRAMSGAAADLATYHFAQRHAGATSEWFQTAVREVVKHIDEAPVLQTVQLGVSGAPPRCSTYSVHDSVVAVPELWQGIAEHVSQHSPDVVILVQRVAPHAAAGSPQDAMDEAAAPEQRQQGAAAPSPPGSPRLRSAGSGEMRVHAEEACRRLVSSGVADAILLHGQVGDCCDGSGDHHHHPHAAAEPARQQPTPRPLPLPSIVPFSPSSWAPRRAAVRTAALRPVGSGGSSSAAAASCQHSACYWGVVVQSRLHTGAEGCYLLKTVKNVSPGTGCTCTHFSLTRIAQGEHLEQQFVQSWLL</sequence>
<feature type="region of interest" description="Disordered" evidence="1">
    <location>
        <begin position="207"/>
        <end position="229"/>
    </location>
</feature>
<dbReference type="KEGG" id="cvr:CHLNCDRAFT_138134"/>
<dbReference type="PANTHER" id="PTHR35127:SF1">
    <property type="entry name" value="GENOME ASSEMBLY, CHROMOSOME: A10"/>
    <property type="match status" value="1"/>
</dbReference>